<evidence type="ECO:0000256" key="7">
    <source>
        <dbReference type="ARBA" id="ARBA00023171"/>
    </source>
</evidence>
<comment type="catalytic activity">
    <reaction evidence="9">
        <text>protoporphyrin IX + Mg(2+) + ATP + H2O = Mg-protoporphyrin IX + ADP + phosphate + 3 H(+)</text>
        <dbReference type="Rhea" id="RHEA:13961"/>
        <dbReference type="ChEBI" id="CHEBI:15377"/>
        <dbReference type="ChEBI" id="CHEBI:15378"/>
        <dbReference type="ChEBI" id="CHEBI:18420"/>
        <dbReference type="ChEBI" id="CHEBI:30616"/>
        <dbReference type="ChEBI" id="CHEBI:43474"/>
        <dbReference type="ChEBI" id="CHEBI:57306"/>
        <dbReference type="ChEBI" id="CHEBI:60492"/>
        <dbReference type="ChEBI" id="CHEBI:456216"/>
        <dbReference type="EC" id="6.6.1.1"/>
    </reaction>
</comment>
<comment type="pathway">
    <text evidence="8">Porphyrin-containing compound metabolism.</text>
</comment>
<dbReference type="EMBL" id="JAANHS010000006">
    <property type="protein sequence ID" value="NHB76965.1"/>
    <property type="molecule type" value="Genomic_DNA"/>
</dbReference>
<evidence type="ECO:0000256" key="1">
    <source>
        <dbReference type="ARBA" id="ARBA00010851"/>
    </source>
</evidence>
<evidence type="ECO:0000256" key="2">
    <source>
        <dbReference type="ARBA" id="ARBA00012825"/>
    </source>
</evidence>
<evidence type="ECO:0000256" key="5">
    <source>
        <dbReference type="ARBA" id="ARBA00022741"/>
    </source>
</evidence>
<keyword evidence="7" id="KW-0149">Chlorophyll biosynthesis</keyword>
<evidence type="ECO:0000256" key="6">
    <source>
        <dbReference type="ARBA" id="ARBA00022840"/>
    </source>
</evidence>
<sequence>MRDDRYTALEPKTTAQADLYRFVIVTLDAHAAGPAQRVAGRLAKDFPGLTISVHAAAEWAENPAALARARADVAKANIIVANLIFLEEHLNQILPQIQARRPHLDACVGIISDPQIVKLTKMGDLDMSLPASGAMAFLKKLRGNKSPSGSSGEKQMAMLRRLPKILRFIPGKAQDMRAWFLSMQYWLGGSDDNIESMVRFLVSRYAPNRDWNKVKAAAPVDYPDVGLYHPDVPARVFTDPALLPKPDGTTATVGLLMLRSYILASDTAHYDAVIRAFEARGIACVPAFASGLDGRPAIDAFMTNGRIDALVSLTGFSLVGGPAYNDSPAAVATLQALDVPYVAAHPLEFQTLGQWAASDGGLGPVETTMLIALPEIDGATNPTVFAGRHDANGCRGCTKNCPAPVDVTSRVMAPCSERIEALAEKVFRLATLRRSEVAKRKVAIVLYGFPPNAGAVGTAAYLGVFESLFNTLHAMQAEGYAVTPPDSVDALRDLVLHGNAAAFGQPANVAARIPASELVRRSRWLSETEKVWGPAPGRAQSNGADVFILGHQFGNVFVGIQPVFGYEGDPMRLLFERGFAPTHAFTAFYDWMKRDFGADVLLHFGMHGALEFMPGKQAGLSGQCWPDRLIGNLPNVYLYAANNPSEATLAKRRSNAITVTHLTPPLAQSGLYKGLADLKDSLTRFRALAPDAPDRGDLTLLIAEQARAVDMDASDLETLWLKLLETEGALITDGLHVLGKPMTEAQRAEYLALMPDDPEARAKAAEHLQQDSEIPALLRALSGRYIAPVPGGDLIRSPQILPTGRNIHAFDPFRMPTAFALADGKAQADRLLAAHPTLPRTVALVLWGSDNIKSDGGPIAQALALIGAKPRFDSYGRLAGADLIPLEDLGRPRIDVVMTLSGIFRDLLPLQTRMLAEAAFKAATADEPEHLNFIRAHALRYAAEMGCDMETAALRVFSNAEGAYGSNVNVLVGSSAFGDEDDLADAYQNRKSFAYGVTGKARGNPALLQKALRDVDLAYQNLESVELGVTSVDHYFDTLGGIARAVKRARGGQDTPVYIGDQTRGGGVVRTLSDQIALETRARSLNPKFFEGLLRHGAEGVRQIEAQISNTFGWSATTGTVEPWVYQRLTETFVTDEAMRRRLAALNPEASSRMAQRLLEASDRAYWTPDPATLAALQQAADELEDRLEGIAAE</sequence>
<evidence type="ECO:0000256" key="4">
    <source>
        <dbReference type="ARBA" id="ARBA00022598"/>
    </source>
</evidence>
<evidence type="ECO:0000259" key="11">
    <source>
        <dbReference type="Pfam" id="PF11965"/>
    </source>
</evidence>
<comment type="similarity">
    <text evidence="1">Belongs to the Mg-chelatase subunit H family.</text>
</comment>
<dbReference type="Pfam" id="PF02514">
    <property type="entry name" value="CobN-Mg_chel"/>
    <property type="match status" value="2"/>
</dbReference>
<evidence type="ECO:0000313" key="13">
    <source>
        <dbReference type="Proteomes" id="UP001515660"/>
    </source>
</evidence>
<feature type="domain" description="CobN/magnesium chelatase" evidence="10">
    <location>
        <begin position="184"/>
        <end position="759"/>
    </location>
</feature>
<name>A0ABX0G7V0_9RHOB</name>
<evidence type="ECO:0000259" key="10">
    <source>
        <dbReference type="Pfam" id="PF02514"/>
    </source>
</evidence>
<comment type="caution">
    <text evidence="12">The sequence shown here is derived from an EMBL/GenBank/DDBJ whole genome shotgun (WGS) entry which is preliminary data.</text>
</comment>
<dbReference type="PANTHER" id="PTHR44119">
    <property type="entry name" value="MAGNESIUM-CHELATASE SUBUNIT CHLH, CHLOROPLASTIC"/>
    <property type="match status" value="1"/>
</dbReference>
<feature type="domain" description="Magnesium chelatase subunit H N-terminal" evidence="11">
    <location>
        <begin position="21"/>
        <end position="180"/>
    </location>
</feature>
<organism evidence="12 13">
    <name type="scientific">Rhodobacter calidifons</name>
    <dbReference type="NCBI Taxonomy" id="2715277"/>
    <lineage>
        <taxon>Bacteria</taxon>
        <taxon>Pseudomonadati</taxon>
        <taxon>Pseudomonadota</taxon>
        <taxon>Alphaproteobacteria</taxon>
        <taxon>Rhodobacterales</taxon>
        <taxon>Rhodobacter group</taxon>
        <taxon>Rhodobacter</taxon>
    </lineage>
</organism>
<dbReference type="CDD" id="cd10150">
    <property type="entry name" value="CobN_like"/>
    <property type="match status" value="1"/>
</dbReference>
<keyword evidence="3" id="KW-0602">Photosynthesis</keyword>
<evidence type="ECO:0000313" key="12">
    <source>
        <dbReference type="EMBL" id="NHB76965.1"/>
    </source>
</evidence>
<keyword evidence="13" id="KW-1185">Reference proteome</keyword>
<feature type="domain" description="CobN/magnesium chelatase" evidence="10">
    <location>
        <begin position="762"/>
        <end position="1173"/>
    </location>
</feature>
<dbReference type="Proteomes" id="UP001515660">
    <property type="component" value="Unassembled WGS sequence"/>
</dbReference>
<accession>A0ABX0G7V0</accession>
<dbReference type="Pfam" id="PF11965">
    <property type="entry name" value="DUF3479"/>
    <property type="match status" value="1"/>
</dbReference>
<reference evidence="12 13" key="1">
    <citation type="journal article" date="2022" name="Microorganisms">
        <title>Genome Sequence and Characterization of a Xanthorhodopsin-Containing, Aerobic Anoxygenic Phototrophic Rhodobacter Species, Isolated from Mesophilic Conditions at Yellowstone National Park.</title>
        <authorList>
            <person name="Kyndt J.A."/>
            <person name="Robertson S."/>
            <person name="Shoffstall I.B."/>
            <person name="Ramaley R.F."/>
            <person name="Meyer T.E."/>
        </authorList>
    </citation>
    <scope>NUCLEOTIDE SEQUENCE [LARGE SCALE GENOMIC DNA]</scope>
    <source>
        <strain evidence="12 13">M37P</strain>
    </source>
</reference>
<dbReference type="NCBIfam" id="NF009942">
    <property type="entry name" value="PRK13405.1"/>
    <property type="match status" value="1"/>
</dbReference>
<keyword evidence="4" id="KW-0436">Ligase</keyword>
<gene>
    <name evidence="12" type="ORF">G8O29_09460</name>
</gene>
<proteinExistence type="inferred from homology"/>
<protein>
    <recommendedName>
        <fullName evidence="2">magnesium chelatase</fullName>
        <ecNumber evidence="2">6.6.1.1</ecNumber>
    </recommendedName>
</protein>
<evidence type="ECO:0000256" key="8">
    <source>
        <dbReference type="ARBA" id="ARBA00023444"/>
    </source>
</evidence>
<evidence type="ECO:0000256" key="3">
    <source>
        <dbReference type="ARBA" id="ARBA00022531"/>
    </source>
</evidence>
<keyword evidence="5" id="KW-0547">Nucleotide-binding</keyword>
<keyword evidence="6" id="KW-0067">ATP-binding</keyword>
<dbReference type="RefSeq" id="WP_166403000.1">
    <property type="nucleotide sequence ID" value="NZ_JAANHS010000006.1"/>
</dbReference>
<dbReference type="EC" id="6.6.1.1" evidence="2"/>
<evidence type="ECO:0000256" key="9">
    <source>
        <dbReference type="ARBA" id="ARBA00048693"/>
    </source>
</evidence>
<dbReference type="InterPro" id="IPR003672">
    <property type="entry name" value="CobN/Mg_chltase"/>
</dbReference>
<dbReference type="PANTHER" id="PTHR44119:SF1">
    <property type="entry name" value="MAGNESIUM-CHELATASE SUBUNIT CHLH, CHLOROPLASTIC"/>
    <property type="match status" value="1"/>
</dbReference>
<dbReference type="InterPro" id="IPR022571">
    <property type="entry name" value="Mg_chelatase_H_N"/>
</dbReference>